<dbReference type="InterPro" id="IPR018060">
    <property type="entry name" value="HTH_AraC"/>
</dbReference>
<dbReference type="InterPro" id="IPR050959">
    <property type="entry name" value="MarA-like"/>
</dbReference>
<dbReference type="OrthoDB" id="5337216at2"/>
<evidence type="ECO:0000256" key="3">
    <source>
        <dbReference type="ARBA" id="ARBA00023163"/>
    </source>
</evidence>
<evidence type="ECO:0000256" key="1">
    <source>
        <dbReference type="ARBA" id="ARBA00023015"/>
    </source>
</evidence>
<dbReference type="InterPro" id="IPR011256">
    <property type="entry name" value="Reg_factor_effector_dom_sf"/>
</dbReference>
<dbReference type="Pfam" id="PF14526">
    <property type="entry name" value="Cass2"/>
    <property type="match status" value="1"/>
</dbReference>
<protein>
    <submittedName>
        <fullName evidence="5">AraC family transcriptional regulator</fullName>
    </submittedName>
</protein>
<dbReference type="InterPro" id="IPR009057">
    <property type="entry name" value="Homeodomain-like_sf"/>
</dbReference>
<dbReference type="EMBL" id="QXJM01000040">
    <property type="protein sequence ID" value="RIE01143.1"/>
    <property type="molecule type" value="Genomic_DNA"/>
</dbReference>
<comment type="caution">
    <text evidence="5">The sequence shown here is derived from an EMBL/GenBank/DDBJ whole genome shotgun (WGS) entry which is preliminary data.</text>
</comment>
<dbReference type="PANTHER" id="PTHR47504">
    <property type="entry name" value="RIGHT ORIGIN-BINDING PROTEIN"/>
    <property type="match status" value="1"/>
</dbReference>
<dbReference type="SMART" id="SM00871">
    <property type="entry name" value="AraC_E_bind"/>
    <property type="match status" value="1"/>
</dbReference>
<dbReference type="Proteomes" id="UP000266340">
    <property type="component" value="Unassembled WGS sequence"/>
</dbReference>
<evidence type="ECO:0000259" key="4">
    <source>
        <dbReference type="PROSITE" id="PS01124"/>
    </source>
</evidence>
<dbReference type="SMART" id="SM00342">
    <property type="entry name" value="HTH_ARAC"/>
    <property type="match status" value="1"/>
</dbReference>
<evidence type="ECO:0000313" key="5">
    <source>
        <dbReference type="EMBL" id="RIE01143.1"/>
    </source>
</evidence>
<dbReference type="SUPFAM" id="SSF55136">
    <property type="entry name" value="Probable bacterial effector-binding domain"/>
    <property type="match status" value="1"/>
</dbReference>
<evidence type="ECO:0000313" key="6">
    <source>
        <dbReference type="Proteomes" id="UP000266340"/>
    </source>
</evidence>
<reference evidence="5 6" key="1">
    <citation type="submission" date="2018-09" db="EMBL/GenBank/DDBJ databases">
        <title>Cohnella cavernae sp. nov., isolated from a karst cave.</title>
        <authorList>
            <person name="Zhu H."/>
        </authorList>
    </citation>
    <scope>NUCLEOTIDE SEQUENCE [LARGE SCALE GENOMIC DNA]</scope>
    <source>
        <strain evidence="5 6">K2E09-144</strain>
    </source>
</reference>
<dbReference type="InterPro" id="IPR029441">
    <property type="entry name" value="Cass2"/>
</dbReference>
<gene>
    <name evidence="5" type="ORF">D3H35_22305</name>
</gene>
<dbReference type="SUPFAM" id="SSF46689">
    <property type="entry name" value="Homeodomain-like"/>
    <property type="match status" value="2"/>
</dbReference>
<keyword evidence="6" id="KW-1185">Reference proteome</keyword>
<keyword evidence="3" id="KW-0804">Transcription</keyword>
<keyword evidence="1" id="KW-0805">Transcription regulation</keyword>
<proteinExistence type="predicted"/>
<name>A0A398CEK6_9BACL</name>
<dbReference type="Gene3D" id="1.10.10.60">
    <property type="entry name" value="Homeodomain-like"/>
    <property type="match status" value="2"/>
</dbReference>
<dbReference type="GO" id="GO:0003700">
    <property type="term" value="F:DNA-binding transcription factor activity"/>
    <property type="evidence" value="ECO:0007669"/>
    <property type="project" value="InterPro"/>
</dbReference>
<dbReference type="PANTHER" id="PTHR47504:SF5">
    <property type="entry name" value="RIGHT ORIGIN-BINDING PROTEIN"/>
    <property type="match status" value="1"/>
</dbReference>
<dbReference type="InterPro" id="IPR010499">
    <property type="entry name" value="AraC_E-bd"/>
</dbReference>
<dbReference type="RefSeq" id="WP_119151408.1">
    <property type="nucleotide sequence ID" value="NZ_JBHSOV010000041.1"/>
</dbReference>
<dbReference type="Pfam" id="PF12833">
    <property type="entry name" value="HTH_18"/>
    <property type="match status" value="1"/>
</dbReference>
<sequence length="287" mass="33277">MNDYTRVQNAIEFIENRLHEDVDMKEIAAQACFSAFHFQRLFHLITGFTVHEYIRKRRLSEAAKVVKETNGSLLDIALSCRYGSHEAFTRSFAGFFGVTPAEYRKNDYRLNMQNKVDFRDYSGRANEETKLRKPDLVRLEPMKIVGHEYKTSLNNGSYFADIPGFYDHFGVNGYYERITDRAKPDFPYGIGAYYEDNGDFSFIIGEEVHSFGNRETGFVHFEIPGGTYAEFKANGAPEFNQSLWRYIYGTWLPNSNYERREGPDFEVTDVRHSVPGCLAMKIYIPIQ</sequence>
<dbReference type="Gene3D" id="3.20.80.10">
    <property type="entry name" value="Regulatory factor, effector binding domain"/>
    <property type="match status" value="1"/>
</dbReference>
<dbReference type="AlphaFoldDB" id="A0A398CEK6"/>
<dbReference type="GO" id="GO:0043565">
    <property type="term" value="F:sequence-specific DNA binding"/>
    <property type="evidence" value="ECO:0007669"/>
    <property type="project" value="InterPro"/>
</dbReference>
<feature type="domain" description="HTH araC/xylS-type" evidence="4">
    <location>
        <begin position="8"/>
        <end position="106"/>
    </location>
</feature>
<dbReference type="PROSITE" id="PS01124">
    <property type="entry name" value="HTH_ARAC_FAMILY_2"/>
    <property type="match status" value="1"/>
</dbReference>
<organism evidence="5 6">
    <name type="scientific">Cohnella faecalis</name>
    <dbReference type="NCBI Taxonomy" id="2315694"/>
    <lineage>
        <taxon>Bacteria</taxon>
        <taxon>Bacillati</taxon>
        <taxon>Bacillota</taxon>
        <taxon>Bacilli</taxon>
        <taxon>Bacillales</taxon>
        <taxon>Paenibacillaceae</taxon>
        <taxon>Cohnella</taxon>
    </lineage>
</organism>
<keyword evidence="2" id="KW-0238">DNA-binding</keyword>
<evidence type="ECO:0000256" key="2">
    <source>
        <dbReference type="ARBA" id="ARBA00023125"/>
    </source>
</evidence>
<accession>A0A398CEK6</accession>